<comment type="caution">
    <text evidence="1">The sequence shown here is derived from an EMBL/GenBank/DDBJ whole genome shotgun (WGS) entry which is preliminary data.</text>
</comment>
<dbReference type="Gene3D" id="1.10.10.1320">
    <property type="entry name" value="Anti-sigma factor, zinc-finger domain"/>
    <property type="match status" value="1"/>
</dbReference>
<evidence type="ECO:0000313" key="2">
    <source>
        <dbReference type="Proteomes" id="UP000236416"/>
    </source>
</evidence>
<keyword evidence="2" id="KW-1185">Reference proteome</keyword>
<dbReference type="Proteomes" id="UP000236416">
    <property type="component" value="Unassembled WGS sequence"/>
</dbReference>
<protein>
    <recommendedName>
        <fullName evidence="3">Anti-sigma factor</fullName>
    </recommendedName>
</protein>
<name>A0A2K4MM14_9NEIS</name>
<dbReference type="AlphaFoldDB" id="A0A2K4MM14"/>
<gene>
    <name evidence="1" type="ORF">C2134_13805</name>
</gene>
<dbReference type="InterPro" id="IPR041916">
    <property type="entry name" value="Anti_sigma_zinc_sf"/>
</dbReference>
<sequence>MIEPDEHVLQAYLDGELTADQAAAVAAWLETHPQAAQKLSQWRSQDQALRQLWALRQKEPVPTNLLAAVRTAKRRGLPTWLQQSMAAGLVFALGLGGGWYGQQAYQGAHPMAAVDSLPRQAAMAHVVYSPDIQRPVEIAAEQEGQMVAWLSRRMQSRIEPPRLAQAGYELIGGRLLPGNQGPVAQFMYHDASGQRMTLYVARESAPRTDNGFHFASQGPVNVYYWWSKGWGYALSAGMPRERLLSLAEQAQRQITPD</sequence>
<accession>A0A2K4MM14</accession>
<dbReference type="EMBL" id="PPTF01000065">
    <property type="protein sequence ID" value="POA98090.1"/>
    <property type="molecule type" value="Genomic_DNA"/>
</dbReference>
<proteinExistence type="predicted"/>
<reference evidence="1 2" key="1">
    <citation type="submission" date="2018-01" db="EMBL/GenBank/DDBJ databases">
        <title>Genomic Sequence of Chromobacterium MWU13-2610 from wild cranberry bogs within the Cape Cod National Seashore.</title>
        <authorList>
            <person name="O'Hara-Hanley K."/>
            <person name="Soby S."/>
            <person name="Harrison A."/>
        </authorList>
    </citation>
    <scope>NUCLEOTIDE SEQUENCE [LARGE SCALE GENOMIC DNA]</scope>
    <source>
        <strain evidence="1 2">MWU13-2610</strain>
    </source>
</reference>
<evidence type="ECO:0000313" key="1">
    <source>
        <dbReference type="EMBL" id="POA98090.1"/>
    </source>
</evidence>
<evidence type="ECO:0008006" key="3">
    <source>
        <dbReference type="Google" id="ProtNLM"/>
    </source>
</evidence>
<organism evidence="1 2">
    <name type="scientific">Chromobacterium sinusclupearum</name>
    <dbReference type="NCBI Taxonomy" id="2077146"/>
    <lineage>
        <taxon>Bacteria</taxon>
        <taxon>Pseudomonadati</taxon>
        <taxon>Pseudomonadota</taxon>
        <taxon>Betaproteobacteria</taxon>
        <taxon>Neisseriales</taxon>
        <taxon>Chromobacteriaceae</taxon>
        <taxon>Chromobacterium</taxon>
    </lineage>
</organism>